<dbReference type="Pfam" id="PF00480">
    <property type="entry name" value="ROK"/>
    <property type="match status" value="1"/>
</dbReference>
<proteinExistence type="predicted"/>
<dbReference type="OrthoDB" id="9810372at2"/>
<dbReference type="GO" id="GO:0045127">
    <property type="term" value="F:N-acetylglucosamine kinase activity"/>
    <property type="evidence" value="ECO:0007669"/>
    <property type="project" value="UniProtKB-EC"/>
</dbReference>
<dbReference type="CDD" id="cd24057">
    <property type="entry name" value="ASKHA_NBD_ROK_NAGK"/>
    <property type="match status" value="1"/>
</dbReference>
<reference evidence="10 12" key="1">
    <citation type="submission" date="2015-03" db="EMBL/GenBank/DDBJ databases">
        <authorList>
            <person name="Hassan Y.I."/>
            <person name="Lepp D."/>
            <person name="Zhou T."/>
        </authorList>
    </citation>
    <scope>NUCLEOTIDE SEQUENCE [LARGE SCALE GENOMIC DNA]</scope>
    <source>
        <strain evidence="10 12">DSM 17137</strain>
    </source>
</reference>
<evidence type="ECO:0000313" key="13">
    <source>
        <dbReference type="Proteomes" id="UP000184533"/>
    </source>
</evidence>
<dbReference type="InterPro" id="IPR043129">
    <property type="entry name" value="ATPase_NBD"/>
</dbReference>
<gene>
    <name evidence="11" type="ORF">SAMN02745223_00589</name>
    <name evidence="10" type="ORF">VW29_16520</name>
</gene>
<evidence type="ECO:0000256" key="3">
    <source>
        <dbReference type="ARBA" id="ARBA00022723"/>
    </source>
</evidence>
<evidence type="ECO:0000256" key="7">
    <source>
        <dbReference type="ARBA" id="ARBA00022840"/>
    </source>
</evidence>
<keyword evidence="12" id="KW-1185">Reference proteome</keyword>
<evidence type="ECO:0000313" key="11">
    <source>
        <dbReference type="EMBL" id="SHE50940.1"/>
    </source>
</evidence>
<dbReference type="SUPFAM" id="SSF53067">
    <property type="entry name" value="Actin-like ATPase domain"/>
    <property type="match status" value="1"/>
</dbReference>
<dbReference type="Gene3D" id="3.30.420.40">
    <property type="match status" value="2"/>
</dbReference>
<keyword evidence="4" id="KW-0547">Nucleotide-binding</keyword>
<dbReference type="AlphaFoldDB" id="A0A0F5LEB6"/>
<evidence type="ECO:0000256" key="8">
    <source>
        <dbReference type="ARBA" id="ARBA00023277"/>
    </source>
</evidence>
<dbReference type="RefSeq" id="WP_046136374.1">
    <property type="nucleotide sequence ID" value="NZ_FQVC01000001.1"/>
</dbReference>
<dbReference type="EC" id="2.7.1.59" evidence="1"/>
<dbReference type="EMBL" id="LAJF01000101">
    <property type="protein sequence ID" value="KKB80615.1"/>
    <property type="molecule type" value="Genomic_DNA"/>
</dbReference>
<dbReference type="GO" id="GO:0005524">
    <property type="term" value="F:ATP binding"/>
    <property type="evidence" value="ECO:0007669"/>
    <property type="project" value="UniProtKB-KW"/>
</dbReference>
<keyword evidence="7" id="KW-0067">ATP-binding</keyword>
<evidence type="ECO:0000256" key="1">
    <source>
        <dbReference type="ARBA" id="ARBA00012122"/>
    </source>
</evidence>
<dbReference type="EMBL" id="FQVC01000001">
    <property type="protein sequence ID" value="SHE50940.1"/>
    <property type="molecule type" value="Genomic_DNA"/>
</dbReference>
<reference evidence="11 13" key="2">
    <citation type="submission" date="2016-11" db="EMBL/GenBank/DDBJ databases">
        <authorList>
            <person name="Jaros S."/>
            <person name="Januszkiewicz K."/>
            <person name="Wedrychowicz H."/>
        </authorList>
    </citation>
    <scope>NUCLEOTIDE SEQUENCE [LARGE SCALE GENOMIC DNA]</scope>
    <source>
        <strain evidence="11 13">DSM 17137</strain>
    </source>
</reference>
<keyword evidence="5 10" id="KW-0418">Kinase</keyword>
<evidence type="ECO:0000256" key="9">
    <source>
        <dbReference type="ARBA" id="ARBA00049065"/>
    </source>
</evidence>
<dbReference type="PANTHER" id="PTHR18964">
    <property type="entry name" value="ROK (REPRESSOR, ORF, KINASE) FAMILY"/>
    <property type="match status" value="1"/>
</dbReference>
<keyword evidence="8" id="KW-0119">Carbohydrate metabolism</keyword>
<accession>A0A0F5LEB6</accession>
<dbReference type="GO" id="GO:0046872">
    <property type="term" value="F:metal ion binding"/>
    <property type="evidence" value="ECO:0007669"/>
    <property type="project" value="UniProtKB-KW"/>
</dbReference>
<keyword evidence="3" id="KW-0479">Metal-binding</keyword>
<dbReference type="InterPro" id="IPR000600">
    <property type="entry name" value="ROK"/>
</dbReference>
<protein>
    <recommendedName>
        <fullName evidence="1">N-acetylglucosamine kinase</fullName>
        <ecNumber evidence="1">2.7.1.59</ecNumber>
    </recommendedName>
</protein>
<organism evidence="10 12">
    <name type="scientific">Devosia limi DSM 17137</name>
    <dbReference type="NCBI Taxonomy" id="1121477"/>
    <lineage>
        <taxon>Bacteria</taxon>
        <taxon>Pseudomonadati</taxon>
        <taxon>Pseudomonadota</taxon>
        <taxon>Alphaproteobacteria</taxon>
        <taxon>Hyphomicrobiales</taxon>
        <taxon>Devosiaceae</taxon>
        <taxon>Devosia</taxon>
    </lineage>
</organism>
<keyword evidence="6" id="KW-0862">Zinc</keyword>
<evidence type="ECO:0000256" key="2">
    <source>
        <dbReference type="ARBA" id="ARBA00022679"/>
    </source>
</evidence>
<dbReference type="PATRIC" id="fig|1121477.3.peg.47"/>
<evidence type="ECO:0000313" key="12">
    <source>
        <dbReference type="Proteomes" id="UP000033608"/>
    </source>
</evidence>
<evidence type="ECO:0000256" key="5">
    <source>
        <dbReference type="ARBA" id="ARBA00022777"/>
    </source>
</evidence>
<evidence type="ECO:0000313" key="10">
    <source>
        <dbReference type="EMBL" id="KKB80615.1"/>
    </source>
</evidence>
<sequence>MSIAHFGTATSQLPSPTAYCVDMGGSFIKFGVAFGPGNVDLREKVPTPIDSWSDLIAAMSALIKRWGSSQDAGLPLAISTTGLFNVRTGSVTAANIPCLSGHDVVTELSAYLDRPVLIANDADCFALAEANVGLGRGHDVVFCAIMGTGIGGGLVANGRLVRGAAGVTGEWGHGPIVRTEVTLPGLADPISVPRFPCGCGQVGCTDTIGGARGIERLHHHLHGVRATSHEILDAWETGEAAAARTVAVFLELLSEPLAFAVNITGASIVPVGGGLASRTALIAALDLHVREHTLIRFTEPLVVPGTQVANGGLVGMSVLVAQK</sequence>
<keyword evidence="2" id="KW-0808">Transferase</keyword>
<dbReference type="STRING" id="1121477.SAMN02745223_00589"/>
<name>A0A0F5LEB6_9HYPH</name>
<dbReference type="PROSITE" id="PS01125">
    <property type="entry name" value="ROK"/>
    <property type="match status" value="1"/>
</dbReference>
<dbReference type="Proteomes" id="UP000033608">
    <property type="component" value="Unassembled WGS sequence"/>
</dbReference>
<comment type="catalytic activity">
    <reaction evidence="9">
        <text>N-acetyl-D-glucosamine + ATP = N-acetyl-D-glucosamine 6-phosphate + ADP + H(+)</text>
        <dbReference type="Rhea" id="RHEA:17417"/>
        <dbReference type="ChEBI" id="CHEBI:15378"/>
        <dbReference type="ChEBI" id="CHEBI:30616"/>
        <dbReference type="ChEBI" id="CHEBI:57513"/>
        <dbReference type="ChEBI" id="CHEBI:456216"/>
        <dbReference type="ChEBI" id="CHEBI:506227"/>
        <dbReference type="EC" id="2.7.1.59"/>
    </reaction>
</comment>
<dbReference type="PANTHER" id="PTHR18964:SF162">
    <property type="entry name" value="N-ACETYL-D-GLUCOSAMINE KINASE"/>
    <property type="match status" value="1"/>
</dbReference>
<evidence type="ECO:0000256" key="6">
    <source>
        <dbReference type="ARBA" id="ARBA00022833"/>
    </source>
</evidence>
<evidence type="ECO:0000256" key="4">
    <source>
        <dbReference type="ARBA" id="ARBA00022741"/>
    </source>
</evidence>
<dbReference type="InterPro" id="IPR049874">
    <property type="entry name" value="ROK_cs"/>
</dbReference>
<dbReference type="Proteomes" id="UP000184533">
    <property type="component" value="Unassembled WGS sequence"/>
</dbReference>